<evidence type="ECO:0000256" key="5">
    <source>
        <dbReference type="ARBA" id="ARBA00022741"/>
    </source>
</evidence>
<dbReference type="Pfam" id="PF00664">
    <property type="entry name" value="ABC_membrane"/>
    <property type="match status" value="1"/>
</dbReference>
<comment type="caution">
    <text evidence="13">The sequence shown here is derived from an EMBL/GenBank/DDBJ whole genome shotgun (WGS) entry which is preliminary data.</text>
</comment>
<dbReference type="InterPro" id="IPR039421">
    <property type="entry name" value="Type_1_exporter"/>
</dbReference>
<keyword evidence="4 9" id="KW-0812">Transmembrane</keyword>
<dbReference type="InterPro" id="IPR003593">
    <property type="entry name" value="AAA+_ATPase"/>
</dbReference>
<dbReference type="InterPro" id="IPR005074">
    <property type="entry name" value="Peptidase_C39"/>
</dbReference>
<organism evidence="13 14">
    <name type="scientific">Pseudomonas chlororaphis</name>
    <dbReference type="NCBI Taxonomy" id="587753"/>
    <lineage>
        <taxon>Bacteria</taxon>
        <taxon>Pseudomonadati</taxon>
        <taxon>Pseudomonadota</taxon>
        <taxon>Gammaproteobacteria</taxon>
        <taxon>Pseudomonadales</taxon>
        <taxon>Pseudomonadaceae</taxon>
        <taxon>Pseudomonas</taxon>
    </lineage>
</organism>
<keyword evidence="2" id="KW-0813">Transport</keyword>
<evidence type="ECO:0000256" key="8">
    <source>
        <dbReference type="ARBA" id="ARBA00023136"/>
    </source>
</evidence>
<dbReference type="PROSITE" id="PS50990">
    <property type="entry name" value="PEPTIDASE_C39"/>
    <property type="match status" value="1"/>
</dbReference>
<keyword evidence="8 9" id="KW-0472">Membrane</keyword>
<gene>
    <name evidence="13" type="ORF">BTN82_26220</name>
</gene>
<evidence type="ECO:0000256" key="1">
    <source>
        <dbReference type="ARBA" id="ARBA00004651"/>
    </source>
</evidence>
<dbReference type="SUPFAM" id="SSF52540">
    <property type="entry name" value="P-loop containing nucleoside triphosphate hydrolases"/>
    <property type="match status" value="1"/>
</dbReference>
<dbReference type="GO" id="GO:0005886">
    <property type="term" value="C:plasma membrane"/>
    <property type="evidence" value="ECO:0007669"/>
    <property type="project" value="UniProtKB-SubCell"/>
</dbReference>
<evidence type="ECO:0000256" key="2">
    <source>
        <dbReference type="ARBA" id="ARBA00022448"/>
    </source>
</evidence>
<dbReference type="Gene3D" id="3.40.50.300">
    <property type="entry name" value="P-loop containing nucleotide triphosphate hydrolases"/>
    <property type="match status" value="1"/>
</dbReference>
<evidence type="ECO:0000259" key="10">
    <source>
        <dbReference type="PROSITE" id="PS50893"/>
    </source>
</evidence>
<dbReference type="PANTHER" id="PTHR24221">
    <property type="entry name" value="ATP-BINDING CASSETTE SUB-FAMILY B"/>
    <property type="match status" value="1"/>
</dbReference>
<feature type="transmembrane region" description="Helical" evidence="9">
    <location>
        <begin position="292"/>
        <end position="320"/>
    </location>
</feature>
<evidence type="ECO:0000256" key="4">
    <source>
        <dbReference type="ARBA" id="ARBA00022692"/>
    </source>
</evidence>
<feature type="transmembrane region" description="Helical" evidence="9">
    <location>
        <begin position="401"/>
        <end position="430"/>
    </location>
</feature>
<dbReference type="GO" id="GO:0034040">
    <property type="term" value="F:ATPase-coupled lipid transmembrane transporter activity"/>
    <property type="evidence" value="ECO:0007669"/>
    <property type="project" value="TreeGrafter"/>
</dbReference>
<dbReference type="FunFam" id="3.40.50.300:FF:000299">
    <property type="entry name" value="ABC transporter ATP-binding protein/permease"/>
    <property type="match status" value="1"/>
</dbReference>
<name>A0A1Q8EKA5_9PSED</name>
<dbReference type="SMART" id="SM00382">
    <property type="entry name" value="AAA"/>
    <property type="match status" value="1"/>
</dbReference>
<keyword evidence="7 9" id="KW-1133">Transmembrane helix</keyword>
<dbReference type="Proteomes" id="UP000185578">
    <property type="component" value="Unassembled WGS sequence"/>
</dbReference>
<dbReference type="OrthoDB" id="9787557at2"/>
<dbReference type="InterPro" id="IPR027417">
    <property type="entry name" value="P-loop_NTPase"/>
</dbReference>
<dbReference type="InterPro" id="IPR011527">
    <property type="entry name" value="ABC1_TM_dom"/>
</dbReference>
<evidence type="ECO:0000256" key="6">
    <source>
        <dbReference type="ARBA" id="ARBA00022840"/>
    </source>
</evidence>
<protein>
    <submittedName>
        <fullName evidence="13">ATP-binding protein</fullName>
    </submittedName>
</protein>
<dbReference type="GO" id="GO:0008233">
    <property type="term" value="F:peptidase activity"/>
    <property type="evidence" value="ECO:0007669"/>
    <property type="project" value="InterPro"/>
</dbReference>
<dbReference type="InterPro" id="IPR017750">
    <property type="entry name" value="ATPase_T1SS"/>
</dbReference>
<keyword evidence="6 13" id="KW-0067">ATP-binding</keyword>
<dbReference type="GO" id="GO:0140359">
    <property type="term" value="F:ABC-type transporter activity"/>
    <property type="evidence" value="ECO:0007669"/>
    <property type="project" value="InterPro"/>
</dbReference>
<accession>A0A1Q8EKA5</accession>
<dbReference type="PANTHER" id="PTHR24221:SF248">
    <property type="entry name" value="ABC TRANSPORTER TRANSMEMBRANE REGION"/>
    <property type="match status" value="1"/>
</dbReference>
<dbReference type="Pfam" id="PF00005">
    <property type="entry name" value="ABC_tran"/>
    <property type="match status" value="1"/>
</dbReference>
<feature type="domain" description="Peptidase C39" evidence="12">
    <location>
        <begin position="12"/>
        <end position="136"/>
    </location>
</feature>
<dbReference type="InterPro" id="IPR036640">
    <property type="entry name" value="ABC1_TM_sf"/>
</dbReference>
<evidence type="ECO:0000259" key="12">
    <source>
        <dbReference type="PROSITE" id="PS50990"/>
    </source>
</evidence>
<dbReference type="PROSITE" id="PS50893">
    <property type="entry name" value="ABC_TRANSPORTER_2"/>
    <property type="match status" value="1"/>
</dbReference>
<keyword evidence="3" id="KW-1003">Cell membrane</keyword>
<dbReference type="Gene3D" id="3.90.70.10">
    <property type="entry name" value="Cysteine proteinases"/>
    <property type="match status" value="1"/>
</dbReference>
<dbReference type="Gene3D" id="1.20.1560.10">
    <property type="entry name" value="ABC transporter type 1, transmembrane domain"/>
    <property type="match status" value="1"/>
</dbReference>
<dbReference type="RefSeq" id="WP_075121952.1">
    <property type="nucleotide sequence ID" value="NZ_MSCT01000020.1"/>
</dbReference>
<reference evidence="13 14" key="1">
    <citation type="submission" date="2016-12" db="EMBL/GenBank/DDBJ databases">
        <authorList>
            <person name="Song W.-J."/>
            <person name="Kurnit D.M."/>
        </authorList>
    </citation>
    <scope>NUCLEOTIDE SEQUENCE [LARGE SCALE GENOMIC DNA]</scope>
    <source>
        <strain evidence="13 14">PCL1601</strain>
    </source>
</reference>
<dbReference type="EMBL" id="MSCT01000020">
    <property type="protein sequence ID" value="OLF52215.1"/>
    <property type="molecule type" value="Genomic_DNA"/>
</dbReference>
<dbReference type="PROSITE" id="PS50929">
    <property type="entry name" value="ABC_TM1F"/>
    <property type="match status" value="1"/>
</dbReference>
<dbReference type="NCBIfam" id="TIGR03375">
    <property type="entry name" value="type_I_sec_LssB"/>
    <property type="match status" value="1"/>
</dbReference>
<evidence type="ECO:0000256" key="7">
    <source>
        <dbReference type="ARBA" id="ARBA00022989"/>
    </source>
</evidence>
<feature type="domain" description="ABC transporter" evidence="10">
    <location>
        <begin position="485"/>
        <end position="718"/>
    </location>
</feature>
<comment type="subcellular location">
    <subcellularLocation>
        <location evidence="1">Cell membrane</location>
        <topology evidence="1">Multi-pass membrane protein</topology>
    </subcellularLocation>
</comment>
<evidence type="ECO:0000256" key="9">
    <source>
        <dbReference type="SAM" id="Phobius"/>
    </source>
</evidence>
<dbReference type="AlphaFoldDB" id="A0A1Q8EKA5"/>
<feature type="domain" description="ABC transmembrane type-1" evidence="11">
    <location>
        <begin position="172"/>
        <end position="450"/>
    </location>
</feature>
<sequence length="725" mass="79817">MNPTLQDEPGKSAQHNSPPWLEVLLLVAGHYNLTFSPEDVRLAAAWQNSPHSDEQLYAIAKHLGLSIKIDEELKVQDLTQWRLPLLIQLQDGQLALIEGLRADDSLQVRLSGDHGLATVLPRAQLLEQCRRVIILRPVGNRADVRIDDYTKPHEKHWFKDIVLRDWKSYRYVIFASLIANLMGLAGVLFSMQTYDRVVPAGSMPTLYVLFIGVLLAGAIDFVIRNARSHVTDLLGKRADMRLSDKVFGHSIRLRNSARPRSTGTFISQIRELEQIRDLITSSTVTAMADLPFFLLFLAVFWLLVGPLVLVPLCALVLMVVPSLLSQGKLGRLANQALRESSLRNALLVEAIQGLEDVKALQAEQKFQLSWNHYNATTAAANLQLKALTHRLQYWSQSVQTLVFAVVIFFGAPMVMVGDLTTGSLVAASILGSRMMAPMAQLTQVIIRWQQAKTALAGLDKLMALPTDYPEHSHKVHRAHLYGDYVLDKAVFAYGPDRPALHVERMSIRAGERIAVLGRNGAGKSTLLQALVGGIDARSGSISLDGVVLNHLDPADVRRDVALLTQDSQLFHGTIRENLKLGAPLAADQEMLSALALTGAASFINKLPTGLDHLIMEGGIGLSGGQKQSLLLARLLLRQPNVLLLDEPTSSLDEGTERLFLENLGLWAQGKTLIIATHRPALLELVDRIVVVDEGKVVLDEPKDEAIRRLSRSAAVNPENGGDRHA</sequence>
<evidence type="ECO:0000256" key="3">
    <source>
        <dbReference type="ARBA" id="ARBA00022475"/>
    </source>
</evidence>
<proteinExistence type="predicted"/>
<keyword evidence="5" id="KW-0547">Nucleotide-binding</keyword>
<dbReference type="InterPro" id="IPR003439">
    <property type="entry name" value="ABC_transporter-like_ATP-bd"/>
</dbReference>
<dbReference type="GO" id="GO:0005524">
    <property type="term" value="F:ATP binding"/>
    <property type="evidence" value="ECO:0007669"/>
    <property type="project" value="UniProtKB-KW"/>
</dbReference>
<dbReference type="SUPFAM" id="SSF90123">
    <property type="entry name" value="ABC transporter transmembrane region"/>
    <property type="match status" value="1"/>
</dbReference>
<dbReference type="CDD" id="cd18587">
    <property type="entry name" value="ABC_6TM_LapB_like"/>
    <property type="match status" value="1"/>
</dbReference>
<dbReference type="GO" id="GO:0006508">
    <property type="term" value="P:proteolysis"/>
    <property type="evidence" value="ECO:0007669"/>
    <property type="project" value="InterPro"/>
</dbReference>
<evidence type="ECO:0000313" key="13">
    <source>
        <dbReference type="EMBL" id="OLF52215.1"/>
    </source>
</evidence>
<dbReference type="GO" id="GO:0016887">
    <property type="term" value="F:ATP hydrolysis activity"/>
    <property type="evidence" value="ECO:0007669"/>
    <property type="project" value="InterPro"/>
</dbReference>
<feature type="transmembrane region" description="Helical" evidence="9">
    <location>
        <begin position="171"/>
        <end position="194"/>
    </location>
</feature>
<feature type="transmembrane region" description="Helical" evidence="9">
    <location>
        <begin position="206"/>
        <end position="223"/>
    </location>
</feature>
<evidence type="ECO:0000313" key="14">
    <source>
        <dbReference type="Proteomes" id="UP000185578"/>
    </source>
</evidence>
<evidence type="ECO:0000259" key="11">
    <source>
        <dbReference type="PROSITE" id="PS50929"/>
    </source>
</evidence>